<evidence type="ECO:0000313" key="4">
    <source>
        <dbReference type="Proteomes" id="UP000243900"/>
    </source>
</evidence>
<evidence type="ECO:0008006" key="5">
    <source>
        <dbReference type="Google" id="ProtNLM"/>
    </source>
</evidence>
<feature type="region of interest" description="Disordered" evidence="1">
    <location>
        <begin position="22"/>
        <end position="81"/>
    </location>
</feature>
<proteinExistence type="predicted"/>
<evidence type="ECO:0000256" key="1">
    <source>
        <dbReference type="SAM" id="MobiDB-lite"/>
    </source>
</evidence>
<evidence type="ECO:0000256" key="2">
    <source>
        <dbReference type="SAM" id="SignalP"/>
    </source>
</evidence>
<feature type="chain" id="PRO_5015140205" description="Integral membrane-like protein" evidence="2">
    <location>
        <begin position="25"/>
        <end position="136"/>
    </location>
</feature>
<dbReference type="OrthoDB" id="6712777at2"/>
<keyword evidence="4" id="KW-1185">Reference proteome</keyword>
<feature type="signal peptide" evidence="2">
    <location>
        <begin position="1"/>
        <end position="24"/>
    </location>
</feature>
<dbReference type="InterPro" id="IPR024572">
    <property type="entry name" value="RcnB"/>
</dbReference>
<dbReference type="EMBL" id="PTQZ01000358">
    <property type="protein sequence ID" value="PQA28163.1"/>
    <property type="molecule type" value="Genomic_DNA"/>
</dbReference>
<dbReference type="Pfam" id="PF11776">
    <property type="entry name" value="RcnB"/>
    <property type="match status" value="1"/>
</dbReference>
<accession>A0A2P6AQC0</accession>
<gene>
    <name evidence="3" type="ORF">C5O18_09955</name>
</gene>
<feature type="compositionally biased region" description="Basic and acidic residues" evidence="1">
    <location>
        <begin position="43"/>
        <end position="72"/>
    </location>
</feature>
<dbReference type="Proteomes" id="UP000243900">
    <property type="component" value="Unassembled WGS sequence"/>
</dbReference>
<dbReference type="RefSeq" id="WP_105193463.1">
    <property type="nucleotide sequence ID" value="NZ_PTQZ01000358.1"/>
</dbReference>
<name>A0A2P6AQC0_9GAMM</name>
<reference evidence="4" key="1">
    <citation type="submission" date="2018-02" db="EMBL/GenBank/DDBJ databases">
        <title>Genome sequencing of Solimonas sp. HR-BB.</title>
        <authorList>
            <person name="Lee Y."/>
            <person name="Jeon C.O."/>
        </authorList>
    </citation>
    <scope>NUCLEOTIDE SEQUENCE [LARGE SCALE GENOMIC DNA]</scope>
    <source>
        <strain evidence="4">HR-E</strain>
    </source>
</reference>
<comment type="caution">
    <text evidence="3">The sequence shown here is derived from an EMBL/GenBank/DDBJ whole genome shotgun (WGS) entry which is preliminary data.</text>
</comment>
<sequence>MKRITKLAALAVSLSLVLSPVAQAHDRDSRDDKRPYQSQQYKQHQDRNDQRRQADRRHDDRRHVSAKHDRNQHGAYWKVGQKVPDRYRGQHYVVQTWKKHNLHQPPRGYQWVSVDSSNYFLVGVATGVVLQAILNR</sequence>
<organism evidence="3 4">
    <name type="scientific">Amnimonas aquatica</name>
    <dbReference type="NCBI Taxonomy" id="2094561"/>
    <lineage>
        <taxon>Bacteria</taxon>
        <taxon>Pseudomonadati</taxon>
        <taxon>Pseudomonadota</taxon>
        <taxon>Gammaproteobacteria</taxon>
        <taxon>Moraxellales</taxon>
        <taxon>Moraxellaceae</taxon>
        <taxon>Amnimonas</taxon>
    </lineage>
</organism>
<keyword evidence="2" id="KW-0732">Signal</keyword>
<dbReference type="AlphaFoldDB" id="A0A2P6AQC0"/>
<protein>
    <recommendedName>
        <fullName evidence="5">Integral membrane-like protein</fullName>
    </recommendedName>
</protein>
<evidence type="ECO:0000313" key="3">
    <source>
        <dbReference type="EMBL" id="PQA28163.1"/>
    </source>
</evidence>
<dbReference type="Gene3D" id="3.10.450.160">
    <property type="entry name" value="inner membrane protein cigr"/>
    <property type="match status" value="1"/>
</dbReference>
<feature type="compositionally biased region" description="Basic and acidic residues" evidence="1">
    <location>
        <begin position="24"/>
        <end position="35"/>
    </location>
</feature>